<reference evidence="8 9" key="1">
    <citation type="submission" date="2020-07" db="EMBL/GenBank/DDBJ databases">
        <authorList>
            <person name="Feng H."/>
        </authorList>
    </citation>
    <scope>NUCLEOTIDE SEQUENCE [LARGE SCALE GENOMIC DNA]</scope>
    <source>
        <strain evidence="9">s-12</strain>
    </source>
</reference>
<dbReference type="FunFam" id="1.10.1200.10:FF:000005">
    <property type="entry name" value="Nonribosomal peptide synthetase 1"/>
    <property type="match status" value="1"/>
</dbReference>
<dbReference type="SUPFAM" id="SSF47336">
    <property type="entry name" value="ACP-like"/>
    <property type="match status" value="1"/>
</dbReference>
<dbReference type="Gene3D" id="3.40.50.980">
    <property type="match status" value="2"/>
</dbReference>
<dbReference type="GO" id="GO:0044550">
    <property type="term" value="P:secondary metabolite biosynthetic process"/>
    <property type="evidence" value="ECO:0007669"/>
    <property type="project" value="UniProtKB-ARBA"/>
</dbReference>
<dbReference type="CDD" id="cd19531">
    <property type="entry name" value="LCL_NRPS-like"/>
    <property type="match status" value="1"/>
</dbReference>
<dbReference type="Gene3D" id="3.30.559.10">
    <property type="entry name" value="Chloramphenicol acetyltransferase-like domain"/>
    <property type="match status" value="2"/>
</dbReference>
<comment type="similarity">
    <text evidence="2">Belongs to the ATP-dependent AMP-binding enzyme family.</text>
</comment>
<evidence type="ECO:0000313" key="8">
    <source>
        <dbReference type="EMBL" id="MBA4538662.1"/>
    </source>
</evidence>
<evidence type="ECO:0000256" key="6">
    <source>
        <dbReference type="SAM" id="Coils"/>
    </source>
</evidence>
<dbReference type="SUPFAM" id="SSF56801">
    <property type="entry name" value="Acetyl-CoA synthetase-like"/>
    <property type="match status" value="1"/>
</dbReference>
<dbReference type="InterPro" id="IPR000873">
    <property type="entry name" value="AMP-dep_synth/lig_dom"/>
</dbReference>
<dbReference type="FunFam" id="3.40.50.12780:FF:000012">
    <property type="entry name" value="Non-ribosomal peptide synthetase"/>
    <property type="match status" value="1"/>
</dbReference>
<feature type="domain" description="Carrier" evidence="7">
    <location>
        <begin position="965"/>
        <end position="1040"/>
    </location>
</feature>
<dbReference type="Pfam" id="PF00668">
    <property type="entry name" value="Condensation"/>
    <property type="match status" value="2"/>
</dbReference>
<dbReference type="NCBIfam" id="TIGR01733">
    <property type="entry name" value="AA-adenyl-dom"/>
    <property type="match status" value="1"/>
</dbReference>
<dbReference type="GO" id="GO:0008610">
    <property type="term" value="P:lipid biosynthetic process"/>
    <property type="evidence" value="ECO:0007669"/>
    <property type="project" value="UniProtKB-ARBA"/>
</dbReference>
<keyword evidence="5" id="KW-0677">Repeat</keyword>
<comment type="cofactor">
    <cofactor evidence="1">
        <name>pantetheine 4'-phosphate</name>
        <dbReference type="ChEBI" id="CHEBI:47942"/>
    </cofactor>
</comment>
<evidence type="ECO:0000256" key="4">
    <source>
        <dbReference type="ARBA" id="ARBA00022553"/>
    </source>
</evidence>
<evidence type="ECO:0000256" key="3">
    <source>
        <dbReference type="ARBA" id="ARBA00022450"/>
    </source>
</evidence>
<feature type="non-terminal residue" evidence="8">
    <location>
        <position position="1510"/>
    </location>
</feature>
<dbReference type="Gene3D" id="2.30.38.10">
    <property type="entry name" value="Luciferase, Domain 3"/>
    <property type="match status" value="1"/>
</dbReference>
<dbReference type="InterPro" id="IPR045851">
    <property type="entry name" value="AMP-bd_C_sf"/>
</dbReference>
<dbReference type="CDD" id="cd12117">
    <property type="entry name" value="A_NRPS_Srf_like"/>
    <property type="match status" value="1"/>
</dbReference>
<name>A0A7W1X6W3_9BACI</name>
<dbReference type="Gene3D" id="1.10.1200.10">
    <property type="entry name" value="ACP-like"/>
    <property type="match status" value="1"/>
</dbReference>
<dbReference type="GO" id="GO:0005737">
    <property type="term" value="C:cytoplasm"/>
    <property type="evidence" value="ECO:0007669"/>
    <property type="project" value="TreeGrafter"/>
</dbReference>
<evidence type="ECO:0000256" key="5">
    <source>
        <dbReference type="ARBA" id="ARBA00022737"/>
    </source>
</evidence>
<dbReference type="FunFam" id="3.30.300.30:FF:000010">
    <property type="entry name" value="Enterobactin synthetase component F"/>
    <property type="match status" value="1"/>
</dbReference>
<dbReference type="InterPro" id="IPR009081">
    <property type="entry name" value="PP-bd_ACP"/>
</dbReference>
<dbReference type="PANTHER" id="PTHR45527:SF1">
    <property type="entry name" value="FATTY ACID SYNTHASE"/>
    <property type="match status" value="1"/>
</dbReference>
<sequence length="1510" mass="173956">MKVQKVEKIYPLSNMQKGMLFHALEGTRSNAYFEQIVLDINGYINETIFEESFNEIMKRHEILRASFNYKFAEPLHVIMKDRKIKFKYNDISTFNSYSKDEYIESYIADDKQKGFDLTKETLMRVCLIKTNNESYKVIWTFHHILLDGWCIGIILNELFTIYSHKMKGEEHQLEDPRPYSDYIKWLNNQDNEEGLNFWKGYLERYEQKASIPKFRNSVTGEYKRKEKVIEFSKGLTDKVVQMAKRNNVTINTVVQSIWGLVLARYNYSEEVVFGTVVSGRDAPVEGIENMVGLFINTIPTKIKVESDKTFKEVLRITQDDAIESNHYNFINLAEVQNVSKLKNELIDHVLVFENYAIDQKALEDKENELGFEVAAVTDEERSNYSFSITAGLGERLTLILVYDGSLYEEKLINNIASQINRVTEQVVENDGQKLSQIELISKEEKNDLLNHFNDTKVEYPKEKLIHQLFEEQVEKTPKSVAVKFGENKLTYRELNEKSNQIARLLREKDIQRNTVVGIMVDRSLEMIIAIMGILKSGAAYLPIDPETPKDRVEYMLQDSNAIVLLTKDKYIKQFKFNVKTINLDQENLQTFSSKNLNLQNSPSDTAYIIYTSGSTGTPKGVVIPHYSAIRVVKNTNYIEISDSDTILQLSNYAFDGSIFDIYGALLNGARLVMVEKDTVLNLHKLTQLVREEKISIMFITTALFNTLVDLEIDCLKKVRKILFGGERVSVPHVQKAFKKLGKDKIIHVYGPTESTVYATYYFINELTEIIPIGKPLANTSVFIVDKDRNLVPFGVPGELCISGDGLSKGYLNNEQLTAEKFVSNPFVPRERMYRTGDLARMLPDGNIEFLGRIDHQVKIRGHRIELGEIENQLLKHEAVKEAVVIARGDKDHQPYLCAYFTSKKSKDASMTKEIRRFLEQALPEYMVPAFFVQLDKLPLTANGKIDRKALPVPDESEIVGVEYEAPRNEVEEKLASIWQDILGVEKIGINDHFFEMGGHSLKATTMMSRIHKELMVELPLRQVFQTPTIKGIGEFIRSTKESKFSAIKKVEEKDYYPLSSAQRRLYILNKIEGSGITYNIPSAIKIKGDLKIHQFEKAFCKLIERHEALRTSFLMVDGEPVQRIEKEIDFKVSYREADAAHHVDEMINEFIRPFDLEKAPLLRVEMIKTKKDEHIMVLDMHHIISDGVSMGIFTRELAELYEGKELSPLNLQYKDYSAWQRELSTKEEMKRQEAYWLNLFKDEVPMLNMPTDYKRPPIQSTEGDLVQFEIDSDLSANLKKMAKEHGVTLYMLLLAGYTALLSKYTGQEDIVVGSPIAGRPHDDLKDVIGMFVNTLAMRNYPTGDKSFCDYLTEVKETALKAYENQDYPFDELVEKLDLERDTSRSALFDTMFVLQNLDTSNENMKGLKFETYENKVNIAKFDLTLSAIESNNSIKFGLEYCTKLFKRETIERISGHFVNLLKETVSNPEIKLDQIELLSGEEKHLLLNEFNNTKADYPKDKTIYELFEEQ</sequence>
<dbReference type="PROSITE" id="PS50075">
    <property type="entry name" value="CARRIER"/>
    <property type="match status" value="1"/>
</dbReference>
<evidence type="ECO:0000256" key="2">
    <source>
        <dbReference type="ARBA" id="ARBA00006432"/>
    </source>
</evidence>
<dbReference type="Pfam" id="PF00501">
    <property type="entry name" value="AMP-binding"/>
    <property type="match status" value="1"/>
</dbReference>
<protein>
    <submittedName>
        <fullName evidence="8">Amino acid adenylation domain-containing protein</fullName>
    </submittedName>
</protein>
<dbReference type="InterPro" id="IPR025110">
    <property type="entry name" value="AMP-bd_C"/>
</dbReference>
<keyword evidence="6" id="KW-0175">Coiled coil</keyword>
<dbReference type="SUPFAM" id="SSF52777">
    <property type="entry name" value="CoA-dependent acyltransferases"/>
    <property type="match status" value="4"/>
</dbReference>
<organism evidence="8 9">
    <name type="scientific">Bacillus aquiflavi</name>
    <dbReference type="NCBI Taxonomy" id="2672567"/>
    <lineage>
        <taxon>Bacteria</taxon>
        <taxon>Bacillati</taxon>
        <taxon>Bacillota</taxon>
        <taxon>Bacilli</taxon>
        <taxon>Bacillales</taxon>
        <taxon>Bacillaceae</taxon>
        <taxon>Bacillus</taxon>
    </lineage>
</organism>
<dbReference type="InterPro" id="IPR023213">
    <property type="entry name" value="CAT-like_dom_sf"/>
</dbReference>
<dbReference type="Pfam" id="PF00550">
    <property type="entry name" value="PP-binding"/>
    <property type="match status" value="1"/>
</dbReference>
<evidence type="ECO:0000313" key="9">
    <source>
        <dbReference type="Proteomes" id="UP000570010"/>
    </source>
</evidence>
<dbReference type="PANTHER" id="PTHR45527">
    <property type="entry name" value="NONRIBOSOMAL PEPTIDE SYNTHETASE"/>
    <property type="match status" value="1"/>
</dbReference>
<dbReference type="EMBL" id="JACEIO010000060">
    <property type="protein sequence ID" value="MBA4538662.1"/>
    <property type="molecule type" value="Genomic_DNA"/>
</dbReference>
<dbReference type="Gene3D" id="3.30.559.30">
    <property type="entry name" value="Nonribosomal peptide synthetase, condensation domain"/>
    <property type="match status" value="2"/>
</dbReference>
<keyword evidence="3" id="KW-0596">Phosphopantetheine</keyword>
<dbReference type="PROSITE" id="PS00455">
    <property type="entry name" value="AMP_BINDING"/>
    <property type="match status" value="1"/>
</dbReference>
<dbReference type="CDD" id="cd19543">
    <property type="entry name" value="DCL_NRPS"/>
    <property type="match status" value="1"/>
</dbReference>
<feature type="coiled-coil region" evidence="6">
    <location>
        <begin position="487"/>
        <end position="514"/>
    </location>
</feature>
<dbReference type="GO" id="GO:0043041">
    <property type="term" value="P:amino acid activation for nonribosomal peptide biosynthetic process"/>
    <property type="evidence" value="ECO:0007669"/>
    <property type="project" value="TreeGrafter"/>
</dbReference>
<dbReference type="InterPro" id="IPR020845">
    <property type="entry name" value="AMP-binding_CS"/>
</dbReference>
<accession>A0A7W1X6W3</accession>
<dbReference type="GO" id="GO:0031177">
    <property type="term" value="F:phosphopantetheine binding"/>
    <property type="evidence" value="ECO:0007669"/>
    <property type="project" value="TreeGrafter"/>
</dbReference>
<dbReference type="InterPro" id="IPR010071">
    <property type="entry name" value="AA_adenyl_dom"/>
</dbReference>
<dbReference type="Pfam" id="PF13193">
    <property type="entry name" value="AMP-binding_C"/>
    <property type="match status" value="1"/>
</dbReference>
<proteinExistence type="inferred from homology"/>
<dbReference type="GO" id="GO:0003824">
    <property type="term" value="F:catalytic activity"/>
    <property type="evidence" value="ECO:0007669"/>
    <property type="project" value="InterPro"/>
</dbReference>
<gene>
    <name evidence="8" type="ORF">H1Z61_16400</name>
</gene>
<dbReference type="InterPro" id="IPR001242">
    <property type="entry name" value="Condensation_dom"/>
</dbReference>
<dbReference type="InterPro" id="IPR036736">
    <property type="entry name" value="ACP-like_sf"/>
</dbReference>
<dbReference type="Gene3D" id="3.30.300.30">
    <property type="match status" value="1"/>
</dbReference>
<evidence type="ECO:0000259" key="7">
    <source>
        <dbReference type="PROSITE" id="PS50075"/>
    </source>
</evidence>
<evidence type="ECO:0000256" key="1">
    <source>
        <dbReference type="ARBA" id="ARBA00001957"/>
    </source>
</evidence>
<comment type="caution">
    <text evidence="8">The sequence shown here is derived from an EMBL/GenBank/DDBJ whole genome shotgun (WGS) entry which is preliminary data.</text>
</comment>
<dbReference type="FunFam" id="3.30.559.30:FF:000001">
    <property type="entry name" value="Non-ribosomal peptide synthetase"/>
    <property type="match status" value="1"/>
</dbReference>
<keyword evidence="4" id="KW-0597">Phosphoprotein</keyword>
<dbReference type="FunFam" id="3.40.50.980:FF:000001">
    <property type="entry name" value="Non-ribosomal peptide synthetase"/>
    <property type="match status" value="1"/>
</dbReference>
<dbReference type="Proteomes" id="UP000570010">
    <property type="component" value="Unassembled WGS sequence"/>
</dbReference>
<dbReference type="FunFam" id="2.30.38.10:FF:000001">
    <property type="entry name" value="Non-ribosomal peptide synthetase PvdI"/>
    <property type="match status" value="1"/>
</dbReference>